<dbReference type="PANTHER" id="PTHR19879:SF9">
    <property type="entry name" value="TRANSCRIPTION INITIATION FACTOR TFIID SUBUNIT 5"/>
    <property type="match status" value="1"/>
</dbReference>
<feature type="domain" description="Protein kinase" evidence="4">
    <location>
        <begin position="1177"/>
        <end position="1507"/>
    </location>
</feature>
<dbReference type="GO" id="GO:0005524">
    <property type="term" value="F:ATP binding"/>
    <property type="evidence" value="ECO:0007669"/>
    <property type="project" value="InterPro"/>
</dbReference>
<dbReference type="HOGENOM" id="CLU_248373_0_0_1"/>
<dbReference type="Gene3D" id="1.10.510.10">
    <property type="entry name" value="Transferase(Phosphotransferase) domain 1"/>
    <property type="match status" value="1"/>
</dbReference>
<dbReference type="GO" id="GO:0004672">
    <property type="term" value="F:protein kinase activity"/>
    <property type="evidence" value="ECO:0007669"/>
    <property type="project" value="InterPro"/>
</dbReference>
<dbReference type="Gene3D" id="3.40.50.300">
    <property type="entry name" value="P-loop containing nucleotide triphosphate hydrolases"/>
    <property type="match status" value="1"/>
</dbReference>
<dbReference type="SUPFAM" id="SSF50978">
    <property type="entry name" value="WD40 repeat-like"/>
    <property type="match status" value="1"/>
</dbReference>
<evidence type="ECO:0000313" key="7">
    <source>
        <dbReference type="Proteomes" id="UP000053820"/>
    </source>
</evidence>
<keyword evidence="7" id="KW-1185">Reference proteome</keyword>
<sequence length="1507" mass="167286">MYGIHEPSTRATGSTTQAASLSSSCLSVRTPSLLFINCPFYPLFSCHLPMASSPAIIPETIVEPDATIAEPDDSETIAEPDPVKTFQGHPLRVTSVAFSPDNEWVVTGARQGDVRIWSLEDGTQIGEVLEGHSDLVREVAVSKDGKYIGSGADDNKVILRDVSTREIIYSFQEHSGWVMSVDFSHDSRFLASGSLDKTGYVWDVGTGERVVGPIECNGSVWCTRFSPDGSRLVTTGESVHIWRSDTGDLELEIKGLEETPVWSLAWTHDAQQIFAGSAGHITTYDASTGDQIRRWEAHDNRSVRSLSLSPTGTLLASSSDDHTAAYVWHVSTGRQVRKYKHDNDVPRVAYSPTGEYLATACEDKNAYLWESPPEPDPANETGVEDFLNLPAVLSPEEIEEADRGPPDFRGSLLDFPATARLPGRAAPAASAGRGHRVDGAPISLKAFFKSMWAIKSRPSQNVEPEEVGVRQAGEADERERIGGKLRVAAARMKLFYASGARPYLDVPQIVTPVPPEFGGTPVPAPDTTNTASSSTGAGTTIHAQTAQLSHPTNKPDDAHGGRLGLCYYIALPLPLAWTKFACSTPSLFGLPTPGRRAQARNTGILMHGAESRLAPYTPPLNSEGRRLAWEKLCNVAVLGATYDSEERQPHVKCLQGTRTALLHEMRTNLEDDERRIVWLNGPAGFGKSAAAFTTAEILASAQPADLAATFFFSRKHQNRSTTDFFFPTVAYQLCLRYPRVKQYVCDAIHDDPNVISMGKSHKEQMVRLLWAAFDHLKTRAEAQRIIFVIDALDECNSDQLEHLLPLLASAIRSHPNLRIFMTSRPDPGIVAALKADEIHSLVCDMTTTGFDATADIRHILRHAFDTIYKKRGLRLSGRWPTEVQLDEIADKAKGSFIVVTTIVRYIDVPKGAPGKLSSMLDSSPSGGIDAIYRYILESSRDPQESALYLLMLIHLQEPLEEDDLGRLFELDVHVALGDLASIVHIPSRGNEKIHIYHNSLRDFFEDPNRSGDYHIHPGLVHQHLARALLRLMGDELTDDTVLSLRHSKIIRRAFDTHKDPEYNQIIPAALHYACSHWIHHFSACSWDNVQVLIQQLELFLENTLTTWTGFICIIKGTGYAHSILREIASKLVSVSLPLLAKRARTYSRQQQRGPLLSTSSARACLHHIHNAKHTIFLSLSNMHAQSASCRIYQESTLEEGWHWNLPLFSASFSDRVSDYHSQLLTRFSVKFVSKSTPEGYSGHALHLEHQLRALVRKELAHRNIIPLIEIFSNSGNSYGVVSPAVSYRSLEMVYKTSPLISPPLGELRVGLTSSRYQYHILSGVASGLAYLHSHDTFHGELTQSNILVDDDFNPILVNFGLSSLPEDIPYHDLAREISAVASVEPEMCTRWMEGSIPLQTMSSDIFSFGIIMVEVLSNLRWNCRAIDKTRILQGKADPLSAQICGLYCAEWAMIRECWSWPRPSAEQLVQRIAQEKAIFLLEWEWLRRTKRDGDCAPSLALSSGRRM</sequence>
<dbReference type="SUPFAM" id="SSF52540">
    <property type="entry name" value="P-loop containing nucleoside triphosphate hydrolases"/>
    <property type="match status" value="1"/>
</dbReference>
<comment type="similarity">
    <text evidence="1">Belongs to the protein kinase superfamily. TKL Ser/Thr protein kinase family. ROCO subfamily.</text>
</comment>
<dbReference type="InterPro" id="IPR056884">
    <property type="entry name" value="NPHP3-like_N"/>
</dbReference>
<dbReference type="Pfam" id="PF07714">
    <property type="entry name" value="PK_Tyr_Ser-Thr"/>
    <property type="match status" value="1"/>
</dbReference>
<dbReference type="Proteomes" id="UP000053820">
    <property type="component" value="Unassembled WGS sequence"/>
</dbReference>
<evidence type="ECO:0000256" key="1">
    <source>
        <dbReference type="ARBA" id="ARBA00008171"/>
    </source>
</evidence>
<dbReference type="OrthoDB" id="4760524at2759"/>
<dbReference type="PROSITE" id="PS50294">
    <property type="entry name" value="WD_REPEATS_REGION"/>
    <property type="match status" value="3"/>
</dbReference>
<dbReference type="CDD" id="cd00200">
    <property type="entry name" value="WD40"/>
    <property type="match status" value="1"/>
</dbReference>
<feature type="repeat" description="WD" evidence="3">
    <location>
        <begin position="338"/>
        <end position="370"/>
    </location>
</feature>
<dbReference type="InterPro" id="IPR027417">
    <property type="entry name" value="P-loop_NTPase"/>
</dbReference>
<dbReference type="Pfam" id="PF24883">
    <property type="entry name" value="NPHP3_N"/>
    <property type="match status" value="1"/>
</dbReference>
<feature type="repeat" description="WD" evidence="3">
    <location>
        <begin position="86"/>
        <end position="127"/>
    </location>
</feature>
<dbReference type="PROSITE" id="PS50082">
    <property type="entry name" value="WD_REPEATS_2"/>
    <property type="match status" value="4"/>
</dbReference>
<evidence type="ECO:0000256" key="2">
    <source>
        <dbReference type="ARBA" id="ARBA00022737"/>
    </source>
</evidence>
<keyword evidence="2" id="KW-0677">Repeat</keyword>
<dbReference type="InterPro" id="IPR015943">
    <property type="entry name" value="WD40/YVTN_repeat-like_dom_sf"/>
</dbReference>
<dbReference type="SUPFAM" id="SSF56112">
    <property type="entry name" value="Protein kinase-like (PK-like)"/>
    <property type="match status" value="1"/>
</dbReference>
<evidence type="ECO:0008006" key="8">
    <source>
        <dbReference type="Google" id="ProtNLM"/>
    </source>
</evidence>
<gene>
    <name evidence="6" type="ORF">HYDPIDRAFT_190261</name>
</gene>
<feature type="domain" description="NACHT" evidence="5">
    <location>
        <begin position="675"/>
        <end position="826"/>
    </location>
</feature>
<evidence type="ECO:0000259" key="4">
    <source>
        <dbReference type="PROSITE" id="PS50011"/>
    </source>
</evidence>
<protein>
    <recommendedName>
        <fullName evidence="8">WD40 repeat-like protein</fullName>
    </recommendedName>
</protein>
<dbReference type="InterPro" id="IPR000719">
    <property type="entry name" value="Prot_kinase_dom"/>
</dbReference>
<dbReference type="InterPro" id="IPR001245">
    <property type="entry name" value="Ser-Thr/Tyr_kinase_cat_dom"/>
</dbReference>
<evidence type="ECO:0000256" key="3">
    <source>
        <dbReference type="PROSITE-ProRule" id="PRU00221"/>
    </source>
</evidence>
<dbReference type="Gene3D" id="2.130.10.10">
    <property type="entry name" value="YVTN repeat-like/Quinoprotein amine dehydrogenase"/>
    <property type="match status" value="2"/>
</dbReference>
<proteinExistence type="inferred from homology"/>
<dbReference type="PROSITE" id="PS50011">
    <property type="entry name" value="PROTEIN_KINASE_DOM"/>
    <property type="match status" value="1"/>
</dbReference>
<reference evidence="6 7" key="1">
    <citation type="submission" date="2014-04" db="EMBL/GenBank/DDBJ databases">
        <title>Evolutionary Origins and Diversification of the Mycorrhizal Mutualists.</title>
        <authorList>
            <consortium name="DOE Joint Genome Institute"/>
            <consortium name="Mycorrhizal Genomics Consortium"/>
            <person name="Kohler A."/>
            <person name="Kuo A."/>
            <person name="Nagy L.G."/>
            <person name="Floudas D."/>
            <person name="Copeland A."/>
            <person name="Barry K.W."/>
            <person name="Cichocki N."/>
            <person name="Veneault-Fourrey C."/>
            <person name="LaButti K."/>
            <person name="Lindquist E.A."/>
            <person name="Lipzen A."/>
            <person name="Lundell T."/>
            <person name="Morin E."/>
            <person name="Murat C."/>
            <person name="Riley R."/>
            <person name="Ohm R."/>
            <person name="Sun H."/>
            <person name="Tunlid A."/>
            <person name="Henrissat B."/>
            <person name="Grigoriev I.V."/>
            <person name="Hibbett D.S."/>
            <person name="Martin F."/>
        </authorList>
    </citation>
    <scope>NUCLEOTIDE SEQUENCE [LARGE SCALE GENOMIC DNA]</scope>
    <source>
        <strain evidence="6 7">MD-312</strain>
    </source>
</reference>
<dbReference type="PROSITE" id="PS50837">
    <property type="entry name" value="NACHT"/>
    <property type="match status" value="1"/>
</dbReference>
<organism evidence="6 7">
    <name type="scientific">Hydnomerulius pinastri MD-312</name>
    <dbReference type="NCBI Taxonomy" id="994086"/>
    <lineage>
        <taxon>Eukaryota</taxon>
        <taxon>Fungi</taxon>
        <taxon>Dikarya</taxon>
        <taxon>Basidiomycota</taxon>
        <taxon>Agaricomycotina</taxon>
        <taxon>Agaricomycetes</taxon>
        <taxon>Agaricomycetidae</taxon>
        <taxon>Boletales</taxon>
        <taxon>Boletales incertae sedis</taxon>
        <taxon>Leucogyrophana</taxon>
    </lineage>
</organism>
<feature type="repeat" description="WD" evidence="3">
    <location>
        <begin position="129"/>
        <end position="170"/>
    </location>
</feature>
<dbReference type="EMBL" id="KN839878">
    <property type="protein sequence ID" value="KIJ59940.1"/>
    <property type="molecule type" value="Genomic_DNA"/>
</dbReference>
<dbReference type="SMART" id="SM00320">
    <property type="entry name" value="WD40"/>
    <property type="match status" value="7"/>
</dbReference>
<dbReference type="Pfam" id="PF00400">
    <property type="entry name" value="WD40"/>
    <property type="match status" value="5"/>
</dbReference>
<dbReference type="InterPro" id="IPR001680">
    <property type="entry name" value="WD40_rpt"/>
</dbReference>
<name>A0A0C9VQE0_9AGAM</name>
<dbReference type="PANTHER" id="PTHR19879">
    <property type="entry name" value="TRANSCRIPTION INITIATION FACTOR TFIID"/>
    <property type="match status" value="1"/>
</dbReference>
<keyword evidence="3" id="KW-0853">WD repeat</keyword>
<evidence type="ECO:0000313" key="6">
    <source>
        <dbReference type="EMBL" id="KIJ59940.1"/>
    </source>
</evidence>
<accession>A0A0C9VQE0</accession>
<dbReference type="InterPro" id="IPR007111">
    <property type="entry name" value="NACHT_NTPase"/>
</dbReference>
<feature type="repeat" description="WD" evidence="3">
    <location>
        <begin position="171"/>
        <end position="212"/>
    </location>
</feature>
<dbReference type="InterPro" id="IPR011009">
    <property type="entry name" value="Kinase-like_dom_sf"/>
</dbReference>
<dbReference type="InterPro" id="IPR036322">
    <property type="entry name" value="WD40_repeat_dom_sf"/>
</dbReference>
<evidence type="ECO:0000259" key="5">
    <source>
        <dbReference type="PROSITE" id="PS50837"/>
    </source>
</evidence>